<dbReference type="OrthoDB" id="3512845at2759"/>
<sequence>MSNLTILRTYAQSAPEALPASILFKHSSKNLTVFDAFPKSMFHFLILPRIREPKLDATTLSSLRALIITDKELAKDVITALAEEAKAVKKEIQDEMVNRYGFKWDVWTGFHGTPSMEHIHLHVLSADLCSEKMKNKKHYNSFHPKLGFFLHIDDVLSWFEAEPSYYANLVKQLKRSTYEPILKENLVCFHCHAEMKNMPTLKTHLQEEWDKLERRGRDSAKRKRKAVASTPALSQEGHDQPEFATSSKRAKSNDARSSPEET</sequence>
<dbReference type="GO" id="GO:0005634">
    <property type="term" value="C:nucleus"/>
    <property type="evidence" value="ECO:0007669"/>
    <property type="project" value="TreeGrafter"/>
</dbReference>
<accession>A0A067TRG7</accession>
<dbReference type="GO" id="GO:0030983">
    <property type="term" value="F:mismatched DNA binding"/>
    <property type="evidence" value="ECO:0007669"/>
    <property type="project" value="TreeGrafter"/>
</dbReference>
<dbReference type="EMBL" id="KL142370">
    <property type="protein sequence ID" value="KDR81553.1"/>
    <property type="molecule type" value="Genomic_DNA"/>
</dbReference>
<keyword evidence="5" id="KW-1185">Reference proteome</keyword>
<feature type="compositionally biased region" description="Basic and acidic residues" evidence="2">
    <location>
        <begin position="251"/>
        <end position="262"/>
    </location>
</feature>
<organism evidence="4 5">
    <name type="scientific">Galerina marginata (strain CBS 339.88)</name>
    <dbReference type="NCBI Taxonomy" id="685588"/>
    <lineage>
        <taxon>Eukaryota</taxon>
        <taxon>Fungi</taxon>
        <taxon>Dikarya</taxon>
        <taxon>Basidiomycota</taxon>
        <taxon>Agaricomycotina</taxon>
        <taxon>Agaricomycetes</taxon>
        <taxon>Agaricomycetidae</taxon>
        <taxon>Agaricales</taxon>
        <taxon>Agaricineae</taxon>
        <taxon>Strophariaceae</taxon>
        <taxon>Galerina</taxon>
    </lineage>
</organism>
<keyword evidence="1" id="KW-0175">Coiled coil</keyword>
<evidence type="ECO:0000313" key="5">
    <source>
        <dbReference type="Proteomes" id="UP000027222"/>
    </source>
</evidence>
<dbReference type="PANTHER" id="PTHR12486">
    <property type="entry name" value="APRATAXIN-RELATED"/>
    <property type="match status" value="1"/>
</dbReference>
<dbReference type="Gene3D" id="3.30.428.10">
    <property type="entry name" value="HIT-like"/>
    <property type="match status" value="1"/>
</dbReference>
<name>A0A067TRG7_GALM3</name>
<proteinExistence type="predicted"/>
<dbReference type="HOGENOM" id="CLU_066882_1_1_1"/>
<feature type="domain" description="Aprataxin C2HE/C2H2/C2HC zinc finger" evidence="3">
    <location>
        <begin position="146"/>
        <end position="211"/>
    </location>
</feature>
<dbReference type="Proteomes" id="UP000027222">
    <property type="component" value="Unassembled WGS sequence"/>
</dbReference>
<dbReference type="GO" id="GO:1990165">
    <property type="term" value="F:single-strand break-containing DNA binding"/>
    <property type="evidence" value="ECO:0007669"/>
    <property type="project" value="TreeGrafter"/>
</dbReference>
<dbReference type="GO" id="GO:0003725">
    <property type="term" value="F:double-stranded RNA binding"/>
    <property type="evidence" value="ECO:0007669"/>
    <property type="project" value="TreeGrafter"/>
</dbReference>
<evidence type="ECO:0000259" key="3">
    <source>
        <dbReference type="Pfam" id="PF16278"/>
    </source>
</evidence>
<evidence type="ECO:0000256" key="2">
    <source>
        <dbReference type="SAM" id="MobiDB-lite"/>
    </source>
</evidence>
<dbReference type="GO" id="GO:0000012">
    <property type="term" value="P:single strand break repair"/>
    <property type="evidence" value="ECO:0007669"/>
    <property type="project" value="TreeGrafter"/>
</dbReference>
<dbReference type="PANTHER" id="PTHR12486:SF4">
    <property type="entry name" value="APRATAXIN"/>
    <property type="match status" value="1"/>
</dbReference>
<feature type="region of interest" description="Disordered" evidence="2">
    <location>
        <begin position="214"/>
        <end position="262"/>
    </location>
</feature>
<dbReference type="SUPFAM" id="SSF54197">
    <property type="entry name" value="HIT-like"/>
    <property type="match status" value="1"/>
</dbReference>
<evidence type="ECO:0000313" key="4">
    <source>
        <dbReference type="EMBL" id="KDR81553.1"/>
    </source>
</evidence>
<dbReference type="Pfam" id="PF16278">
    <property type="entry name" value="zf-C2HE"/>
    <property type="match status" value="1"/>
</dbReference>
<evidence type="ECO:0000256" key="1">
    <source>
        <dbReference type="SAM" id="Coils"/>
    </source>
</evidence>
<dbReference type="GO" id="GO:0033699">
    <property type="term" value="F:DNA 5'-adenosine monophosphate hydrolase activity"/>
    <property type="evidence" value="ECO:0007669"/>
    <property type="project" value="TreeGrafter"/>
</dbReference>
<feature type="coiled-coil region" evidence="1">
    <location>
        <begin position="71"/>
        <end position="98"/>
    </location>
</feature>
<reference evidence="5" key="1">
    <citation type="journal article" date="2014" name="Proc. Natl. Acad. Sci. U.S.A.">
        <title>Extensive sampling of basidiomycete genomes demonstrates inadequacy of the white-rot/brown-rot paradigm for wood decay fungi.</title>
        <authorList>
            <person name="Riley R."/>
            <person name="Salamov A.A."/>
            <person name="Brown D.W."/>
            <person name="Nagy L.G."/>
            <person name="Floudas D."/>
            <person name="Held B.W."/>
            <person name="Levasseur A."/>
            <person name="Lombard V."/>
            <person name="Morin E."/>
            <person name="Otillar R."/>
            <person name="Lindquist E.A."/>
            <person name="Sun H."/>
            <person name="LaButti K.M."/>
            <person name="Schmutz J."/>
            <person name="Jabbour D."/>
            <person name="Luo H."/>
            <person name="Baker S.E."/>
            <person name="Pisabarro A.G."/>
            <person name="Walton J.D."/>
            <person name="Blanchette R.A."/>
            <person name="Henrissat B."/>
            <person name="Martin F."/>
            <person name="Cullen D."/>
            <person name="Hibbett D.S."/>
            <person name="Grigoriev I.V."/>
        </authorList>
    </citation>
    <scope>NUCLEOTIDE SEQUENCE [LARGE SCALE GENOMIC DNA]</scope>
    <source>
        <strain evidence="5">CBS 339.88</strain>
    </source>
</reference>
<gene>
    <name evidence="4" type="ORF">GALMADRAFT_59127</name>
</gene>
<dbReference type="STRING" id="685588.A0A067TRG7"/>
<dbReference type="Pfam" id="PF11969">
    <property type="entry name" value="DcpS_C"/>
    <property type="match status" value="1"/>
</dbReference>
<dbReference type="GO" id="GO:0003697">
    <property type="term" value="F:single-stranded DNA binding"/>
    <property type="evidence" value="ECO:0007669"/>
    <property type="project" value="TreeGrafter"/>
</dbReference>
<dbReference type="AlphaFoldDB" id="A0A067TRG7"/>
<dbReference type="InterPro" id="IPR032566">
    <property type="entry name" value="Znf-C2HE"/>
</dbReference>
<dbReference type="InterPro" id="IPR036265">
    <property type="entry name" value="HIT-like_sf"/>
</dbReference>
<protein>
    <recommendedName>
        <fullName evidence="3">Aprataxin C2HE/C2H2/C2HC zinc finger domain-containing protein</fullName>
    </recommendedName>
</protein>